<dbReference type="Pfam" id="PF00953">
    <property type="entry name" value="Glycos_transf_4"/>
    <property type="match status" value="1"/>
</dbReference>
<comment type="subcellular location">
    <subcellularLocation>
        <location evidence="1">Cell membrane</location>
        <topology evidence="1">Multi-pass membrane protein</topology>
    </subcellularLocation>
</comment>
<evidence type="ECO:0000256" key="7">
    <source>
        <dbReference type="SAM" id="Phobius"/>
    </source>
</evidence>
<keyword evidence="2" id="KW-1003">Cell membrane</keyword>
<keyword evidence="4 7" id="KW-0812">Transmembrane</keyword>
<protein>
    <submittedName>
        <fullName evidence="8">Fuc2NAc and GlcNAc transferase</fullName>
    </submittedName>
</protein>
<organism evidence="8 9">
    <name type="scientific">Pseudomonas mandelii</name>
    <dbReference type="NCBI Taxonomy" id="75612"/>
    <lineage>
        <taxon>Bacteria</taxon>
        <taxon>Pseudomonadati</taxon>
        <taxon>Pseudomonadota</taxon>
        <taxon>Gammaproteobacteria</taxon>
        <taxon>Pseudomonadales</taxon>
        <taxon>Pseudomonadaceae</taxon>
        <taxon>Pseudomonas</taxon>
    </lineage>
</organism>
<feature type="transmembrane region" description="Helical" evidence="7">
    <location>
        <begin position="214"/>
        <end position="232"/>
    </location>
</feature>
<feature type="transmembrane region" description="Helical" evidence="7">
    <location>
        <begin position="244"/>
        <end position="261"/>
    </location>
</feature>
<feature type="transmembrane region" description="Helical" evidence="7">
    <location>
        <begin position="314"/>
        <end position="336"/>
    </location>
</feature>
<dbReference type="Proteomes" id="UP000182476">
    <property type="component" value="Chromosome I"/>
</dbReference>
<gene>
    <name evidence="8" type="ORF">SAMN04489801_0239</name>
</gene>
<feature type="transmembrane region" description="Helical" evidence="7">
    <location>
        <begin position="189"/>
        <end position="208"/>
    </location>
</feature>
<evidence type="ECO:0000256" key="4">
    <source>
        <dbReference type="ARBA" id="ARBA00022692"/>
    </source>
</evidence>
<evidence type="ECO:0000256" key="1">
    <source>
        <dbReference type="ARBA" id="ARBA00004651"/>
    </source>
</evidence>
<feature type="transmembrane region" description="Helical" evidence="7">
    <location>
        <begin position="161"/>
        <end position="182"/>
    </location>
</feature>
<sequence length="368" mass="40047">MSIWSITSDSKCERSEGAGVILRTFLGTSLMALWLSLPVIASVSLALTGALRRFALARSLMDIPNGRSSHSIPTPRAGGIAIAFSFLAALPVLGLVGVIDWNYIFALLGAGAGIALLGWLDDHSHVPVRWRLLGHFAGAVWALFWLDGLPSLDFFGHSLDLGWLGHVLATIYLVWMLNLYNFMDGIDGIAGVEAVTVCLCACLLYWLSGFQNQMWVPAMLAMAVAGFLFWNFPPARIFMGDSGSGFLGMVLGVISIQAAWISPQLLWSWLILLGVFIVDATFTLLRRLIGGEKVYEAHRSHAYQFASRRYQKHLPVTLAVGAINIAWLLPVALFVACSGLNGAFGLLIAYIPLVILAVKFHAGEMEEK</sequence>
<feature type="transmembrane region" description="Helical" evidence="7">
    <location>
        <begin position="31"/>
        <end position="51"/>
    </location>
</feature>
<keyword evidence="9" id="KW-1185">Reference proteome</keyword>
<keyword evidence="3 8" id="KW-0808">Transferase</keyword>
<evidence type="ECO:0000256" key="6">
    <source>
        <dbReference type="ARBA" id="ARBA00023136"/>
    </source>
</evidence>
<accession>A0ABY0V9B9</accession>
<dbReference type="PANTHER" id="PTHR22926">
    <property type="entry name" value="PHOSPHO-N-ACETYLMURAMOYL-PENTAPEPTIDE-TRANSFERASE"/>
    <property type="match status" value="1"/>
</dbReference>
<evidence type="ECO:0000256" key="5">
    <source>
        <dbReference type="ARBA" id="ARBA00022989"/>
    </source>
</evidence>
<dbReference type="GO" id="GO:0016740">
    <property type="term" value="F:transferase activity"/>
    <property type="evidence" value="ECO:0007669"/>
    <property type="project" value="UniProtKB-KW"/>
</dbReference>
<dbReference type="CDD" id="cd06854">
    <property type="entry name" value="GT_WbpL_WbcO_like"/>
    <property type="match status" value="1"/>
</dbReference>
<feature type="transmembrane region" description="Helical" evidence="7">
    <location>
        <begin position="77"/>
        <end position="97"/>
    </location>
</feature>
<dbReference type="EMBL" id="LT629796">
    <property type="protein sequence ID" value="SDU00198.1"/>
    <property type="molecule type" value="Genomic_DNA"/>
</dbReference>
<feature type="transmembrane region" description="Helical" evidence="7">
    <location>
        <begin position="342"/>
        <end position="362"/>
    </location>
</feature>
<evidence type="ECO:0000256" key="3">
    <source>
        <dbReference type="ARBA" id="ARBA00022679"/>
    </source>
</evidence>
<feature type="transmembrane region" description="Helical" evidence="7">
    <location>
        <begin position="267"/>
        <end position="285"/>
    </location>
</feature>
<evidence type="ECO:0000313" key="8">
    <source>
        <dbReference type="EMBL" id="SDU00198.1"/>
    </source>
</evidence>
<keyword evidence="5 7" id="KW-1133">Transmembrane helix</keyword>
<evidence type="ECO:0000256" key="2">
    <source>
        <dbReference type="ARBA" id="ARBA00022475"/>
    </source>
</evidence>
<dbReference type="InterPro" id="IPR000715">
    <property type="entry name" value="Glycosyl_transferase_4"/>
</dbReference>
<proteinExistence type="predicted"/>
<keyword evidence="6 7" id="KW-0472">Membrane</keyword>
<reference evidence="8 9" key="1">
    <citation type="submission" date="2016-10" db="EMBL/GenBank/DDBJ databases">
        <authorList>
            <person name="Varghese N."/>
            <person name="Submissions S."/>
        </authorList>
    </citation>
    <scope>NUCLEOTIDE SEQUENCE [LARGE SCALE GENOMIC DNA]</scope>
    <source>
        <strain evidence="8 9">LMG 21607</strain>
    </source>
</reference>
<feature type="transmembrane region" description="Helical" evidence="7">
    <location>
        <begin position="132"/>
        <end position="149"/>
    </location>
</feature>
<dbReference type="PANTHER" id="PTHR22926:SF3">
    <property type="entry name" value="UNDECAPRENYL-PHOSPHATE ALPHA-N-ACETYLGLUCOSAMINYL 1-PHOSPHATE TRANSFERASE"/>
    <property type="match status" value="1"/>
</dbReference>
<evidence type="ECO:0000313" key="9">
    <source>
        <dbReference type="Proteomes" id="UP000182476"/>
    </source>
</evidence>
<name>A0ABY0V9B9_9PSED</name>
<feature type="transmembrane region" description="Helical" evidence="7">
    <location>
        <begin position="103"/>
        <end position="120"/>
    </location>
</feature>